<name>A0A1G8NT86_9GAMM</name>
<keyword evidence="2" id="KW-1185">Reference proteome</keyword>
<sequence length="163" mass="19086">MNSFVMSTLSTVVGGIALALLFFIIKEKLFPLIEISDHWELTTTTQKTKRNPFKNMKIKYDLILWREDKVIRGTAEKFFEISQTGHKTYYGKNRKRGRIEGYIEKNYFSKDRIIINMTLADFGRESDYLFMLTVKNKNLAQGRFYSMVAEQHGHVELTRKGEA</sequence>
<reference evidence="1 2" key="1">
    <citation type="submission" date="2019-12" db="EMBL/GenBank/DDBJ databases">
        <title>Genome sequencing and assembly of endphytes of Porphyra tenera.</title>
        <authorList>
            <person name="Park J.M."/>
            <person name="Shin R."/>
            <person name="Jo S.H."/>
        </authorList>
    </citation>
    <scope>NUCLEOTIDE SEQUENCE [LARGE SCALE GENOMIC DNA]</scope>
    <source>
        <strain evidence="1 2">GPM3</strain>
    </source>
</reference>
<dbReference type="RefSeq" id="WP_022522677.1">
    <property type="nucleotide sequence ID" value="NZ_CP054580.1"/>
</dbReference>
<dbReference type="Proteomes" id="UP000509761">
    <property type="component" value="Chromosome"/>
</dbReference>
<evidence type="ECO:0000313" key="2">
    <source>
        <dbReference type="Proteomes" id="UP000509761"/>
    </source>
</evidence>
<dbReference type="GeneID" id="69282310"/>
<dbReference type="EMBL" id="CP054580">
    <property type="protein sequence ID" value="QKS24388.1"/>
    <property type="molecule type" value="Genomic_DNA"/>
</dbReference>
<proteinExistence type="predicted"/>
<accession>A0A1G8NT86</accession>
<organism evidence="1 2">
    <name type="scientific">Vreelandella titanicae</name>
    <dbReference type="NCBI Taxonomy" id="664683"/>
    <lineage>
        <taxon>Bacteria</taxon>
        <taxon>Pseudomonadati</taxon>
        <taxon>Pseudomonadota</taxon>
        <taxon>Gammaproteobacteria</taxon>
        <taxon>Oceanospirillales</taxon>
        <taxon>Halomonadaceae</taxon>
        <taxon>Vreelandella</taxon>
    </lineage>
</organism>
<protein>
    <submittedName>
        <fullName evidence="1">Uncharacterized protein</fullName>
    </submittedName>
</protein>
<dbReference type="AlphaFoldDB" id="A0A1G8NT86"/>
<evidence type="ECO:0000313" key="1">
    <source>
        <dbReference type="EMBL" id="QKS24388.1"/>
    </source>
</evidence>
<gene>
    <name evidence="1" type="ORF">FX987_02165</name>
</gene>